<dbReference type="PANTHER" id="PTHR19848">
    <property type="entry name" value="WD40 REPEAT PROTEIN"/>
    <property type="match status" value="1"/>
</dbReference>
<dbReference type="Pfam" id="PF00400">
    <property type="entry name" value="WD40"/>
    <property type="match status" value="5"/>
</dbReference>
<keyword evidence="3" id="KW-0677">Repeat</keyword>
<keyword evidence="6" id="KW-0687">Ribonucleoprotein</keyword>
<feature type="region of interest" description="Disordered" evidence="8">
    <location>
        <begin position="49"/>
        <end position="68"/>
    </location>
</feature>
<dbReference type="SMART" id="SM00320">
    <property type="entry name" value="WD40"/>
    <property type="match status" value="5"/>
</dbReference>
<keyword evidence="4" id="KW-0689">Ribosomal protein</keyword>
<feature type="repeat" description="WD" evidence="7">
    <location>
        <begin position="391"/>
        <end position="432"/>
    </location>
</feature>
<dbReference type="CDD" id="cd00200">
    <property type="entry name" value="WD40"/>
    <property type="match status" value="1"/>
</dbReference>
<organism evidence="9">
    <name type="scientific">Trypanosoma congolense (strain IL3000)</name>
    <dbReference type="NCBI Taxonomy" id="1068625"/>
    <lineage>
        <taxon>Eukaryota</taxon>
        <taxon>Discoba</taxon>
        <taxon>Euglenozoa</taxon>
        <taxon>Kinetoplastea</taxon>
        <taxon>Metakinetoplastina</taxon>
        <taxon>Trypanosomatida</taxon>
        <taxon>Trypanosomatidae</taxon>
        <taxon>Trypanosoma</taxon>
        <taxon>Nannomonas</taxon>
    </lineage>
</organism>
<protein>
    <submittedName>
        <fullName evidence="9">Uncharacterized protein</fullName>
    </submittedName>
</protein>
<evidence type="ECO:0000256" key="2">
    <source>
        <dbReference type="ARBA" id="ARBA00022574"/>
    </source>
</evidence>
<feature type="repeat" description="WD" evidence="7">
    <location>
        <begin position="349"/>
        <end position="390"/>
    </location>
</feature>
<dbReference type="AlphaFoldDB" id="G0UQP5"/>
<dbReference type="PROSITE" id="PS50294">
    <property type="entry name" value="WD_REPEATS_REGION"/>
    <property type="match status" value="3"/>
</dbReference>
<comment type="subcellular location">
    <subcellularLocation>
        <location evidence="1">Nucleus</location>
        <location evidence="1">Nucleolus</location>
    </subcellularLocation>
</comment>
<evidence type="ECO:0000256" key="6">
    <source>
        <dbReference type="ARBA" id="ARBA00023274"/>
    </source>
</evidence>
<dbReference type="SUPFAM" id="SSF50978">
    <property type="entry name" value="WD40 repeat-like"/>
    <property type="match status" value="1"/>
</dbReference>
<dbReference type="PROSITE" id="PS50082">
    <property type="entry name" value="WD_REPEATS_2"/>
    <property type="match status" value="3"/>
</dbReference>
<dbReference type="GO" id="GO:0000027">
    <property type="term" value="P:ribosomal large subunit assembly"/>
    <property type="evidence" value="ECO:0007669"/>
    <property type="project" value="TreeGrafter"/>
</dbReference>
<evidence type="ECO:0000313" key="9">
    <source>
        <dbReference type="EMBL" id="CCC91706.1"/>
    </source>
</evidence>
<dbReference type="InterPro" id="IPR019775">
    <property type="entry name" value="WD40_repeat_CS"/>
</dbReference>
<dbReference type="EMBL" id="HE575320">
    <property type="protein sequence ID" value="CCC91706.1"/>
    <property type="molecule type" value="Genomic_DNA"/>
</dbReference>
<evidence type="ECO:0000256" key="3">
    <source>
        <dbReference type="ARBA" id="ARBA00022737"/>
    </source>
</evidence>
<dbReference type="Gene3D" id="2.130.10.10">
    <property type="entry name" value="YVTN repeat-like/Quinoprotein amine dehydrogenase"/>
    <property type="match status" value="2"/>
</dbReference>
<proteinExistence type="predicted"/>
<dbReference type="VEuPathDB" id="TriTrypDB:TcIL3000_7_5200"/>
<sequence length="563" mass="61754">MGCGSSVFGHPSVGHYRGARHEPLTGGRRESRDRFMSIGKLFVPNGCSNSLSSHTETRPTITSRRPSTDVQIEEEDILSDISSIGSASWSLLDAHPLQAGVTTAGAWDLEQQRRHMSHFGNENLFIYDDVVVVKSDANAEALHLNGHRPSFPLQYDRAGNRRPSSGRSKGGSVFCFADFKVCVDEVEDETNGEADASGKRRLSILRSGYGDVVLKGAKVSCASSARPDTLNLLRERMAAQREVANKQPTRSVASRDIRRYRNYTLIGHSGRIRCLSFAPNEKTLVSCSNQDSSVVLRRVANGEDTGVLSGHQDVVMCTAFSPDGKYLATGSKDKALTIWDATITKMLLVVKHDKAVVCCCFSPDSRRIVTGCQDRVCRVWDVHRGSQVITYSRHSGIIMALAYSPGGGHICSASADRTLRVWGADRGGTQLTLSGHVGVVRACSYSTNSTWIFSNDEAFLFVWSTKDGSCALRISVAEFVTRCGHNFRIRRLGWTLSCAAPGPFTNYVMVACTNRFVYLIDVRTGEEFVSIFCKASVDAMTRGKNSRVAFGDAFGNVYIQEFM</sequence>
<dbReference type="InterPro" id="IPR015943">
    <property type="entry name" value="WD40/YVTN_repeat-like_dom_sf"/>
</dbReference>
<evidence type="ECO:0000256" key="7">
    <source>
        <dbReference type="PROSITE-ProRule" id="PRU00221"/>
    </source>
</evidence>
<dbReference type="InterPro" id="IPR036322">
    <property type="entry name" value="WD40_repeat_dom_sf"/>
</dbReference>
<evidence type="ECO:0000256" key="4">
    <source>
        <dbReference type="ARBA" id="ARBA00022980"/>
    </source>
</evidence>
<dbReference type="PROSITE" id="PS00678">
    <property type="entry name" value="WD_REPEATS_1"/>
    <property type="match status" value="1"/>
</dbReference>
<dbReference type="InterPro" id="IPR020472">
    <property type="entry name" value="WD40_PAC1"/>
</dbReference>
<dbReference type="PRINTS" id="PR00320">
    <property type="entry name" value="GPROTEINBRPT"/>
</dbReference>
<dbReference type="GO" id="GO:1990904">
    <property type="term" value="C:ribonucleoprotein complex"/>
    <property type="evidence" value="ECO:0007669"/>
    <property type="project" value="UniProtKB-KW"/>
</dbReference>
<name>G0UQP5_TRYCI</name>
<feature type="region of interest" description="Disordered" evidence="8">
    <location>
        <begin position="1"/>
        <end position="30"/>
    </location>
</feature>
<dbReference type="GO" id="GO:0005840">
    <property type="term" value="C:ribosome"/>
    <property type="evidence" value="ECO:0007669"/>
    <property type="project" value="UniProtKB-KW"/>
</dbReference>
<evidence type="ECO:0000256" key="1">
    <source>
        <dbReference type="ARBA" id="ARBA00004604"/>
    </source>
</evidence>
<accession>G0UQP5</accession>
<dbReference type="InterPro" id="IPR001680">
    <property type="entry name" value="WD40_rpt"/>
</dbReference>
<reference evidence="9" key="1">
    <citation type="journal article" date="2012" name="Proc. Natl. Acad. Sci. U.S.A.">
        <title>Antigenic diversity is generated by distinct evolutionary mechanisms in African trypanosome species.</title>
        <authorList>
            <person name="Jackson A.P."/>
            <person name="Berry A."/>
            <person name="Aslett M."/>
            <person name="Allison H.C."/>
            <person name="Burton P."/>
            <person name="Vavrova-Anderson J."/>
            <person name="Brown R."/>
            <person name="Browne H."/>
            <person name="Corton N."/>
            <person name="Hauser H."/>
            <person name="Gamble J."/>
            <person name="Gilderthorp R."/>
            <person name="Marcello L."/>
            <person name="McQuillan J."/>
            <person name="Otto T.D."/>
            <person name="Quail M.A."/>
            <person name="Sanders M.J."/>
            <person name="van Tonder A."/>
            <person name="Ginger M.L."/>
            <person name="Field M.C."/>
            <person name="Barry J.D."/>
            <person name="Hertz-Fowler C."/>
            <person name="Berriman M."/>
        </authorList>
    </citation>
    <scope>NUCLEOTIDE SEQUENCE</scope>
    <source>
        <strain evidence="9">IL3000</strain>
    </source>
</reference>
<dbReference type="PANTHER" id="PTHR19848:SF0">
    <property type="entry name" value="NOTCHLESS PROTEIN HOMOLOG 1"/>
    <property type="match status" value="1"/>
</dbReference>
<dbReference type="GO" id="GO:0005730">
    <property type="term" value="C:nucleolus"/>
    <property type="evidence" value="ECO:0007669"/>
    <property type="project" value="UniProtKB-SubCell"/>
</dbReference>
<feature type="compositionally biased region" description="Basic and acidic residues" evidence="8">
    <location>
        <begin position="19"/>
        <end position="30"/>
    </location>
</feature>
<gene>
    <name evidence="9" type="ORF">TCIL3000_7_5200</name>
</gene>
<keyword evidence="2 7" id="KW-0853">WD repeat</keyword>
<evidence type="ECO:0000256" key="5">
    <source>
        <dbReference type="ARBA" id="ARBA00023242"/>
    </source>
</evidence>
<evidence type="ECO:0000256" key="8">
    <source>
        <dbReference type="SAM" id="MobiDB-lite"/>
    </source>
</evidence>
<feature type="repeat" description="WD" evidence="7">
    <location>
        <begin position="308"/>
        <end position="349"/>
    </location>
</feature>
<keyword evidence="5" id="KW-0539">Nucleus</keyword>